<sequence>MEGKDMTCGGRSNGILDIDGFIAYVPGMTKQLAARLRHDGTGPVYIKVGRRILYRKTAIEAWLRENERVIASDGR</sequence>
<evidence type="ECO:0000313" key="1">
    <source>
        <dbReference type="EMBL" id="PWG60207.1"/>
    </source>
</evidence>
<dbReference type="OrthoDB" id="4330189at2"/>
<dbReference type="AlphaFoldDB" id="A0A2U2MTN5"/>
<proteinExistence type="predicted"/>
<gene>
    <name evidence="1" type="ORF">DF200_04000</name>
</gene>
<reference evidence="1 2" key="1">
    <citation type="journal article" date="2018" name="Int. J. Syst. Evol. Microbiol.">
        <title>Bifidobacterium catulorum sp. nov., a novel taxon from the faeces of the baby common marmoset (Callithrix jacchus).</title>
        <authorList>
            <person name="Modesto M."/>
            <person name="Michelini S."/>
            <person name="Oki K."/>
            <person name="Biavati B."/>
            <person name="Watanabe K."/>
            <person name="Mattarelli P."/>
        </authorList>
    </citation>
    <scope>NUCLEOTIDE SEQUENCE [LARGE SCALE GENOMIC DNA]</scope>
    <source>
        <strain evidence="1 2">MRM 8.19</strain>
    </source>
</reference>
<keyword evidence="2" id="KW-1185">Reference proteome</keyword>
<dbReference type="Proteomes" id="UP000245753">
    <property type="component" value="Unassembled WGS sequence"/>
</dbReference>
<name>A0A2U2MTN5_9BIFI</name>
<organism evidence="1 2">
    <name type="scientific">Bifidobacterium catulorum</name>
    <dbReference type="NCBI Taxonomy" id="1630173"/>
    <lineage>
        <taxon>Bacteria</taxon>
        <taxon>Bacillati</taxon>
        <taxon>Actinomycetota</taxon>
        <taxon>Actinomycetes</taxon>
        <taxon>Bifidobacteriales</taxon>
        <taxon>Bifidobacteriaceae</taxon>
        <taxon>Bifidobacterium</taxon>
    </lineage>
</organism>
<evidence type="ECO:0000313" key="2">
    <source>
        <dbReference type="Proteomes" id="UP000245753"/>
    </source>
</evidence>
<dbReference type="EMBL" id="QFFN01000006">
    <property type="protein sequence ID" value="PWG60207.1"/>
    <property type="molecule type" value="Genomic_DNA"/>
</dbReference>
<protein>
    <recommendedName>
        <fullName evidence="3">DNA-binding protein</fullName>
    </recommendedName>
</protein>
<dbReference type="RefSeq" id="WP_109137000.1">
    <property type="nucleotide sequence ID" value="NZ_QFFN01000006.1"/>
</dbReference>
<comment type="caution">
    <text evidence="1">The sequence shown here is derived from an EMBL/GenBank/DDBJ whole genome shotgun (WGS) entry which is preliminary data.</text>
</comment>
<accession>A0A2U2MTN5</accession>
<evidence type="ECO:0008006" key="3">
    <source>
        <dbReference type="Google" id="ProtNLM"/>
    </source>
</evidence>